<evidence type="ECO:0000313" key="3">
    <source>
        <dbReference type="Proteomes" id="UP001175228"/>
    </source>
</evidence>
<evidence type="ECO:0000313" key="2">
    <source>
        <dbReference type="EMBL" id="KAK0485438.1"/>
    </source>
</evidence>
<accession>A0AA39PLK7</accession>
<name>A0AA39PLK7_9AGAR</name>
<organism evidence="2 3">
    <name type="scientific">Armillaria luteobubalina</name>
    <dbReference type="NCBI Taxonomy" id="153913"/>
    <lineage>
        <taxon>Eukaryota</taxon>
        <taxon>Fungi</taxon>
        <taxon>Dikarya</taxon>
        <taxon>Basidiomycota</taxon>
        <taxon>Agaricomycotina</taxon>
        <taxon>Agaricomycetes</taxon>
        <taxon>Agaricomycetidae</taxon>
        <taxon>Agaricales</taxon>
        <taxon>Marasmiineae</taxon>
        <taxon>Physalacriaceae</taxon>
        <taxon>Armillaria</taxon>
    </lineage>
</organism>
<protein>
    <recommendedName>
        <fullName evidence="4">Secreted protein</fullName>
    </recommendedName>
</protein>
<feature type="signal peptide" evidence="1">
    <location>
        <begin position="1"/>
        <end position="28"/>
    </location>
</feature>
<comment type="caution">
    <text evidence="2">The sequence shown here is derived from an EMBL/GenBank/DDBJ whole genome shotgun (WGS) entry which is preliminary data.</text>
</comment>
<reference evidence="2" key="1">
    <citation type="submission" date="2023-06" db="EMBL/GenBank/DDBJ databases">
        <authorList>
            <consortium name="Lawrence Berkeley National Laboratory"/>
            <person name="Ahrendt S."/>
            <person name="Sahu N."/>
            <person name="Indic B."/>
            <person name="Wong-Bajracharya J."/>
            <person name="Merenyi Z."/>
            <person name="Ke H.-M."/>
            <person name="Monk M."/>
            <person name="Kocsube S."/>
            <person name="Drula E."/>
            <person name="Lipzen A."/>
            <person name="Balint B."/>
            <person name="Henrissat B."/>
            <person name="Andreopoulos B."/>
            <person name="Martin F.M."/>
            <person name="Harder C.B."/>
            <person name="Rigling D."/>
            <person name="Ford K.L."/>
            <person name="Foster G.D."/>
            <person name="Pangilinan J."/>
            <person name="Papanicolaou A."/>
            <person name="Barry K."/>
            <person name="LaButti K."/>
            <person name="Viragh M."/>
            <person name="Koriabine M."/>
            <person name="Yan M."/>
            <person name="Riley R."/>
            <person name="Champramary S."/>
            <person name="Plett K.L."/>
            <person name="Tsai I.J."/>
            <person name="Slot J."/>
            <person name="Sipos G."/>
            <person name="Plett J."/>
            <person name="Nagy L.G."/>
            <person name="Grigoriev I.V."/>
        </authorList>
    </citation>
    <scope>NUCLEOTIDE SEQUENCE</scope>
    <source>
        <strain evidence="2">HWK02</strain>
    </source>
</reference>
<dbReference type="Proteomes" id="UP001175228">
    <property type="component" value="Unassembled WGS sequence"/>
</dbReference>
<dbReference type="EMBL" id="JAUEPU010000051">
    <property type="protein sequence ID" value="KAK0485438.1"/>
    <property type="molecule type" value="Genomic_DNA"/>
</dbReference>
<evidence type="ECO:0000256" key="1">
    <source>
        <dbReference type="SAM" id="SignalP"/>
    </source>
</evidence>
<gene>
    <name evidence="2" type="ORF">EDD18DRAFT_1196334</name>
</gene>
<feature type="chain" id="PRO_5041276346" description="Secreted protein" evidence="1">
    <location>
        <begin position="29"/>
        <end position="77"/>
    </location>
</feature>
<proteinExistence type="predicted"/>
<dbReference type="AlphaFoldDB" id="A0AA39PLK7"/>
<sequence>MTSLHRRLSHTVPSACIVLLPLIPSARTTWQSRTQFRWYKTNVQKALILRSDSGTSTYAMPNPALLFLPLNQPEICR</sequence>
<evidence type="ECO:0008006" key="4">
    <source>
        <dbReference type="Google" id="ProtNLM"/>
    </source>
</evidence>
<keyword evidence="3" id="KW-1185">Reference proteome</keyword>
<keyword evidence="1" id="KW-0732">Signal</keyword>